<dbReference type="PANTHER" id="PTHR12521">
    <property type="entry name" value="PROTEIN C6ORF130"/>
    <property type="match status" value="1"/>
</dbReference>
<evidence type="ECO:0000256" key="6">
    <source>
        <dbReference type="ARBA" id="ARBA00034427"/>
    </source>
</evidence>
<dbReference type="Gene3D" id="3.40.220.10">
    <property type="entry name" value="Leucine Aminopeptidase, subunit E, domain 1"/>
    <property type="match status" value="1"/>
</dbReference>
<dbReference type="EMBL" id="JAESVG020000003">
    <property type="protein sequence ID" value="KAG8629298.1"/>
    <property type="molecule type" value="Genomic_DNA"/>
</dbReference>
<comment type="similarity">
    <text evidence="2">Belongs to the POA1 family.</text>
</comment>
<sequence>MPKRKGDEMAGSEPANAPRRSTRQRKTLESASESPASEIEAKEEPSKSAGTEPTAPTAGESRMSSGRHLTIVEKTGDLFSAPANTVLFHACNCRGHWGHGIAAVFKKRYPKADKLSNDHCNKINKINKDDLPGTAQLIPPQKGDKDKHFIGCLFTSKSYGKTKDKPPAILRNTGTAITDLMRQVVEWNEGRTEGRIKAIWTCKINSGLFNVPWEETKKVMERAELPKGDFPLEIVCMSREE</sequence>
<dbReference type="AlphaFoldDB" id="A0A8K0L704"/>
<dbReference type="GO" id="GO:0140291">
    <property type="term" value="P:peptidyl-glutamate ADP-deribosylation"/>
    <property type="evidence" value="ECO:0007669"/>
    <property type="project" value="TreeGrafter"/>
</dbReference>
<feature type="domain" description="Macro" evidence="8">
    <location>
        <begin position="89"/>
        <end position="220"/>
    </location>
</feature>
<comment type="function">
    <text evidence="1">Highly specific phosphatase involved in the metabolism of ADP-ribose 1''-phosphate (Appr1p) which is produced as a consequence of tRNA splicing.</text>
</comment>
<feature type="region of interest" description="Disordered" evidence="7">
    <location>
        <begin position="1"/>
        <end position="66"/>
    </location>
</feature>
<gene>
    <name evidence="9" type="ORF">KVT40_003163</name>
</gene>
<accession>A0A8K0L704</accession>
<keyword evidence="5" id="KW-0378">Hydrolase</keyword>
<dbReference type="CDD" id="cd02901">
    <property type="entry name" value="Macro_Poa1p-like"/>
    <property type="match status" value="1"/>
</dbReference>
<evidence type="ECO:0000256" key="4">
    <source>
        <dbReference type="ARBA" id="ARBA00019744"/>
    </source>
</evidence>
<dbReference type="PANTHER" id="PTHR12521:SF0">
    <property type="entry name" value="ADP-RIBOSE GLYCOHYDROLASE OARD1"/>
    <property type="match status" value="1"/>
</dbReference>
<dbReference type="InterPro" id="IPR050892">
    <property type="entry name" value="ADP-ribose_metab_enzymes"/>
</dbReference>
<dbReference type="OrthoDB" id="2155246at2759"/>
<keyword evidence="10" id="KW-1185">Reference proteome</keyword>
<organism evidence="9 10">
    <name type="scientific">Elsinoe batatas</name>
    <dbReference type="NCBI Taxonomy" id="2601811"/>
    <lineage>
        <taxon>Eukaryota</taxon>
        <taxon>Fungi</taxon>
        <taxon>Dikarya</taxon>
        <taxon>Ascomycota</taxon>
        <taxon>Pezizomycotina</taxon>
        <taxon>Dothideomycetes</taxon>
        <taxon>Dothideomycetidae</taxon>
        <taxon>Myriangiales</taxon>
        <taxon>Elsinoaceae</taxon>
        <taxon>Elsinoe</taxon>
    </lineage>
</organism>
<evidence type="ECO:0000256" key="2">
    <source>
        <dbReference type="ARBA" id="ARBA00006575"/>
    </source>
</evidence>
<feature type="compositionally biased region" description="Low complexity" evidence="7">
    <location>
        <begin position="29"/>
        <end position="38"/>
    </location>
</feature>
<evidence type="ECO:0000256" key="7">
    <source>
        <dbReference type="SAM" id="MobiDB-lite"/>
    </source>
</evidence>
<proteinExistence type="inferred from homology"/>
<comment type="caution">
    <text evidence="9">The sequence shown here is derived from an EMBL/GenBank/DDBJ whole genome shotgun (WGS) entry which is preliminary data.</text>
</comment>
<comment type="catalytic activity">
    <reaction evidence="6">
        <text>ADP-alpha-D-ribose 1''-phosphate + H2O = ADP-D-ribose + phosphate</text>
        <dbReference type="Rhea" id="RHEA:25029"/>
        <dbReference type="ChEBI" id="CHEBI:15377"/>
        <dbReference type="ChEBI" id="CHEBI:43474"/>
        <dbReference type="ChEBI" id="CHEBI:57967"/>
        <dbReference type="ChEBI" id="CHEBI:58753"/>
        <dbReference type="EC" id="3.1.3.84"/>
    </reaction>
</comment>
<dbReference type="Proteomes" id="UP000809789">
    <property type="component" value="Unassembled WGS sequence"/>
</dbReference>
<evidence type="ECO:0000256" key="1">
    <source>
        <dbReference type="ARBA" id="ARBA00002432"/>
    </source>
</evidence>
<dbReference type="GO" id="GO:0004721">
    <property type="term" value="F:phosphoprotein phosphatase activity"/>
    <property type="evidence" value="ECO:0007669"/>
    <property type="project" value="UniProtKB-KW"/>
</dbReference>
<dbReference type="InterPro" id="IPR043472">
    <property type="entry name" value="Macro_dom-like"/>
</dbReference>
<dbReference type="Pfam" id="PF01661">
    <property type="entry name" value="Macro"/>
    <property type="match status" value="1"/>
</dbReference>
<dbReference type="EC" id="3.1.3.84" evidence="3"/>
<evidence type="ECO:0000256" key="5">
    <source>
        <dbReference type="ARBA" id="ARBA00022912"/>
    </source>
</evidence>
<dbReference type="SUPFAM" id="SSF52949">
    <property type="entry name" value="Macro domain-like"/>
    <property type="match status" value="1"/>
</dbReference>
<evidence type="ECO:0000313" key="9">
    <source>
        <dbReference type="EMBL" id="KAG8629298.1"/>
    </source>
</evidence>
<evidence type="ECO:0000256" key="3">
    <source>
        <dbReference type="ARBA" id="ARBA00012983"/>
    </source>
</evidence>
<dbReference type="InterPro" id="IPR002589">
    <property type="entry name" value="Macro_dom"/>
</dbReference>
<name>A0A8K0L704_9PEZI</name>
<evidence type="ECO:0000259" key="8">
    <source>
        <dbReference type="Pfam" id="PF01661"/>
    </source>
</evidence>
<reference evidence="9" key="1">
    <citation type="submission" date="2021-07" db="EMBL/GenBank/DDBJ databases">
        <title>Elsinoe batatas strain:CRI-CJ2 Genome sequencing and assembly.</title>
        <authorList>
            <person name="Huang L."/>
        </authorList>
    </citation>
    <scope>NUCLEOTIDE SEQUENCE</scope>
    <source>
        <strain evidence="9">CRI-CJ2</strain>
    </source>
</reference>
<protein>
    <recommendedName>
        <fullName evidence="4">ADP-ribose 1''-phosphate phosphatase</fullName>
        <ecNumber evidence="3">3.1.3.84</ecNumber>
    </recommendedName>
</protein>
<evidence type="ECO:0000313" key="10">
    <source>
        <dbReference type="Proteomes" id="UP000809789"/>
    </source>
</evidence>
<keyword evidence="5" id="KW-0904">Protein phosphatase</keyword>